<dbReference type="PANTHER" id="PTHR38042">
    <property type="entry name" value="UROPORPHYRINOGEN-III SYNTHASE, CHLOROPLASTIC"/>
    <property type="match status" value="1"/>
</dbReference>
<comment type="function">
    <text evidence="6 9">Catalyzes cyclization of the linear tetrapyrrole, hydroxymethylbilane, to the macrocyclic uroporphyrinogen III.</text>
</comment>
<dbReference type="UniPathway" id="UPA00251">
    <property type="reaction ID" value="UER00320"/>
</dbReference>
<evidence type="ECO:0000313" key="12">
    <source>
        <dbReference type="Proteomes" id="UP000461443"/>
    </source>
</evidence>
<protein>
    <recommendedName>
        <fullName evidence="7 9">Uroporphyrinogen-III synthase</fullName>
        <ecNumber evidence="3 9">4.2.1.75</ecNumber>
    </recommendedName>
</protein>
<gene>
    <name evidence="11" type="primary">hemD</name>
    <name evidence="11" type="ORF">GRH90_16875</name>
</gene>
<proteinExistence type="inferred from homology"/>
<dbReference type="EMBL" id="WUBS01000012">
    <property type="protein sequence ID" value="NDL64408.1"/>
    <property type="molecule type" value="Genomic_DNA"/>
</dbReference>
<dbReference type="Proteomes" id="UP000461443">
    <property type="component" value="Unassembled WGS sequence"/>
</dbReference>
<keyword evidence="12" id="KW-1185">Reference proteome</keyword>
<comment type="pathway">
    <text evidence="1 9">Porphyrin-containing compound metabolism; protoporphyrin-IX biosynthesis; coproporphyrinogen-III from 5-aminolevulinate: step 3/4.</text>
</comment>
<organism evidence="11 12">
    <name type="scientific">Acerihabitans arboris</name>
    <dbReference type="NCBI Taxonomy" id="2691583"/>
    <lineage>
        <taxon>Bacteria</taxon>
        <taxon>Pseudomonadati</taxon>
        <taxon>Pseudomonadota</taxon>
        <taxon>Gammaproteobacteria</taxon>
        <taxon>Enterobacterales</taxon>
        <taxon>Pectobacteriaceae</taxon>
        <taxon>Acerihabitans</taxon>
    </lineage>
</organism>
<evidence type="ECO:0000256" key="3">
    <source>
        <dbReference type="ARBA" id="ARBA00013109"/>
    </source>
</evidence>
<reference evidence="11 12" key="1">
    <citation type="submission" date="2019-12" db="EMBL/GenBank/DDBJ databases">
        <authorList>
            <person name="Lee S.D."/>
        </authorList>
    </citation>
    <scope>NUCLEOTIDE SEQUENCE [LARGE SCALE GENOMIC DNA]</scope>
    <source>
        <strain evidence="11 12">SAP-6</strain>
    </source>
</reference>
<evidence type="ECO:0000259" key="10">
    <source>
        <dbReference type="Pfam" id="PF02602"/>
    </source>
</evidence>
<dbReference type="EC" id="4.2.1.75" evidence="3 9"/>
<reference evidence="11 12" key="2">
    <citation type="submission" date="2020-02" db="EMBL/GenBank/DDBJ databases">
        <title>The new genus of Enterobacteriales.</title>
        <authorList>
            <person name="Kim I.S."/>
        </authorList>
    </citation>
    <scope>NUCLEOTIDE SEQUENCE [LARGE SCALE GENOMIC DNA]</scope>
    <source>
        <strain evidence="11 12">SAP-6</strain>
    </source>
</reference>
<comment type="caution">
    <text evidence="11">The sequence shown here is derived from an EMBL/GenBank/DDBJ whole genome shotgun (WGS) entry which is preliminary data.</text>
</comment>
<evidence type="ECO:0000256" key="1">
    <source>
        <dbReference type="ARBA" id="ARBA00004772"/>
    </source>
</evidence>
<keyword evidence="5 9" id="KW-0627">Porphyrin biosynthesis</keyword>
<dbReference type="GO" id="GO:0004852">
    <property type="term" value="F:uroporphyrinogen-III synthase activity"/>
    <property type="evidence" value="ECO:0007669"/>
    <property type="project" value="UniProtKB-UniRule"/>
</dbReference>
<dbReference type="NCBIfam" id="NF004582">
    <property type="entry name" value="PRK05928.1-1"/>
    <property type="match status" value="1"/>
</dbReference>
<dbReference type="GO" id="GO:0006782">
    <property type="term" value="P:protoporphyrinogen IX biosynthetic process"/>
    <property type="evidence" value="ECO:0007669"/>
    <property type="project" value="UniProtKB-UniRule"/>
</dbReference>
<evidence type="ECO:0000256" key="2">
    <source>
        <dbReference type="ARBA" id="ARBA00008133"/>
    </source>
</evidence>
<dbReference type="InterPro" id="IPR039793">
    <property type="entry name" value="UROS/Hem4"/>
</dbReference>
<feature type="domain" description="Tetrapyrrole biosynthesis uroporphyrinogen III synthase" evidence="10">
    <location>
        <begin position="14"/>
        <end position="242"/>
    </location>
</feature>
<evidence type="ECO:0000256" key="8">
    <source>
        <dbReference type="ARBA" id="ARBA00048617"/>
    </source>
</evidence>
<evidence type="ECO:0000256" key="5">
    <source>
        <dbReference type="ARBA" id="ARBA00023244"/>
    </source>
</evidence>
<dbReference type="InterPro" id="IPR036108">
    <property type="entry name" value="4pyrrol_syn_uPrphyn_synt_sf"/>
</dbReference>
<comment type="catalytic activity">
    <reaction evidence="8 9">
        <text>hydroxymethylbilane = uroporphyrinogen III + H2O</text>
        <dbReference type="Rhea" id="RHEA:18965"/>
        <dbReference type="ChEBI" id="CHEBI:15377"/>
        <dbReference type="ChEBI" id="CHEBI:57308"/>
        <dbReference type="ChEBI" id="CHEBI:57845"/>
        <dbReference type="EC" id="4.2.1.75"/>
    </reaction>
</comment>
<dbReference type="Pfam" id="PF02602">
    <property type="entry name" value="HEM4"/>
    <property type="match status" value="1"/>
</dbReference>
<evidence type="ECO:0000256" key="4">
    <source>
        <dbReference type="ARBA" id="ARBA00023239"/>
    </source>
</evidence>
<sequence>MSILVTRPSPAGEELVNRLRVRGRSAWHLPLIDFAPGDELALLPGRLAALLPDDLVFIVSKHAVNYAHPFLTRRGQSWPESLKYFAVGRTSGLLMHTVSGLPVDYPRDDESSEHLLRLPSLQRVTGRRALILRGNGGREVLEETLRQRGVEVGYCECYQRSPVHYDGEQQSRRCQQLGINTLIITSGEMLQQFYTLIPEYYRASWLLQCRLVVVSERIGTLARELGWTDIVVANAADNDALMRVLL</sequence>
<keyword evidence="4 9" id="KW-0456">Lyase</keyword>
<name>A0A845SPF4_9GAMM</name>
<dbReference type="SUPFAM" id="SSF69618">
    <property type="entry name" value="HemD-like"/>
    <property type="match status" value="1"/>
</dbReference>
<dbReference type="Gene3D" id="3.40.50.10090">
    <property type="match status" value="2"/>
</dbReference>
<dbReference type="InterPro" id="IPR003754">
    <property type="entry name" value="4pyrrol_synth_uPrphyn_synth"/>
</dbReference>
<accession>A0A845SPF4</accession>
<dbReference type="CDD" id="cd06578">
    <property type="entry name" value="HemD"/>
    <property type="match status" value="1"/>
</dbReference>
<dbReference type="PANTHER" id="PTHR38042:SF1">
    <property type="entry name" value="UROPORPHYRINOGEN-III SYNTHASE, CHLOROPLASTIC"/>
    <property type="match status" value="1"/>
</dbReference>
<dbReference type="AlphaFoldDB" id="A0A845SPF4"/>
<evidence type="ECO:0000256" key="7">
    <source>
        <dbReference type="ARBA" id="ARBA00040167"/>
    </source>
</evidence>
<evidence type="ECO:0000256" key="6">
    <source>
        <dbReference type="ARBA" id="ARBA00037589"/>
    </source>
</evidence>
<evidence type="ECO:0000256" key="9">
    <source>
        <dbReference type="RuleBase" id="RU366031"/>
    </source>
</evidence>
<dbReference type="GO" id="GO:0006780">
    <property type="term" value="P:uroporphyrinogen III biosynthetic process"/>
    <property type="evidence" value="ECO:0007669"/>
    <property type="project" value="UniProtKB-UniRule"/>
</dbReference>
<comment type="similarity">
    <text evidence="2 9">Belongs to the uroporphyrinogen-III synthase family.</text>
</comment>
<evidence type="ECO:0000313" key="11">
    <source>
        <dbReference type="EMBL" id="NDL64408.1"/>
    </source>
</evidence>
<dbReference type="RefSeq" id="WP_162367128.1">
    <property type="nucleotide sequence ID" value="NZ_WUBS01000012.1"/>
</dbReference>